<dbReference type="SMART" id="SM00355">
    <property type="entry name" value="ZnF_C2H2"/>
    <property type="match status" value="3"/>
</dbReference>
<evidence type="ECO:0000313" key="3">
    <source>
        <dbReference type="EMBL" id="KAH3704356.1"/>
    </source>
</evidence>
<accession>A0A9D4BR75</accession>
<dbReference type="PROSITE" id="PS00028">
    <property type="entry name" value="ZINC_FINGER_C2H2_1"/>
    <property type="match status" value="3"/>
</dbReference>
<name>A0A9D4BR75_DREPO</name>
<gene>
    <name evidence="3" type="ORF">DPMN_079412</name>
</gene>
<dbReference type="Gene3D" id="3.30.160.60">
    <property type="entry name" value="Classic Zinc Finger"/>
    <property type="match status" value="1"/>
</dbReference>
<dbReference type="Proteomes" id="UP000828390">
    <property type="component" value="Unassembled WGS sequence"/>
</dbReference>
<dbReference type="AlphaFoldDB" id="A0A9D4BR75"/>
<comment type="caution">
    <text evidence="3">The sequence shown here is derived from an EMBL/GenBank/DDBJ whole genome shotgun (WGS) entry which is preliminary data.</text>
</comment>
<evidence type="ECO:0000256" key="1">
    <source>
        <dbReference type="SAM" id="MobiDB-lite"/>
    </source>
</evidence>
<feature type="domain" description="C2H2-type" evidence="2">
    <location>
        <begin position="64"/>
        <end position="87"/>
    </location>
</feature>
<dbReference type="EMBL" id="JAIWYP010000015">
    <property type="protein sequence ID" value="KAH3704356.1"/>
    <property type="molecule type" value="Genomic_DNA"/>
</dbReference>
<dbReference type="InterPro" id="IPR013087">
    <property type="entry name" value="Znf_C2H2_type"/>
</dbReference>
<evidence type="ECO:0000313" key="4">
    <source>
        <dbReference type="Proteomes" id="UP000828390"/>
    </source>
</evidence>
<keyword evidence="4" id="KW-1185">Reference proteome</keyword>
<dbReference type="PANTHER" id="PTHR21354:SF0">
    <property type="entry name" value="ZINC FINGER PROTEIN 511"/>
    <property type="match status" value="1"/>
</dbReference>
<reference evidence="3" key="2">
    <citation type="submission" date="2020-11" db="EMBL/GenBank/DDBJ databases">
        <authorList>
            <person name="McCartney M.A."/>
            <person name="Auch B."/>
            <person name="Kono T."/>
            <person name="Mallez S."/>
            <person name="Becker A."/>
            <person name="Gohl D.M."/>
            <person name="Silverstein K.A.T."/>
            <person name="Koren S."/>
            <person name="Bechman K.B."/>
            <person name="Herman A."/>
            <person name="Abrahante J.E."/>
            <person name="Garbe J."/>
        </authorList>
    </citation>
    <scope>NUCLEOTIDE SEQUENCE</scope>
    <source>
        <strain evidence="3">Duluth1</strain>
        <tissue evidence="3">Whole animal</tissue>
    </source>
</reference>
<dbReference type="PANTHER" id="PTHR21354">
    <property type="entry name" value="ZINC FINGER PROTEIN 511"/>
    <property type="match status" value="1"/>
</dbReference>
<reference evidence="3" key="1">
    <citation type="journal article" date="2019" name="bioRxiv">
        <title>The Genome of the Zebra Mussel, Dreissena polymorpha: A Resource for Invasive Species Research.</title>
        <authorList>
            <person name="McCartney M.A."/>
            <person name="Auch B."/>
            <person name="Kono T."/>
            <person name="Mallez S."/>
            <person name="Zhang Y."/>
            <person name="Obille A."/>
            <person name="Becker A."/>
            <person name="Abrahante J.E."/>
            <person name="Garbe J."/>
            <person name="Badalamenti J.P."/>
            <person name="Herman A."/>
            <person name="Mangelson H."/>
            <person name="Liachko I."/>
            <person name="Sullivan S."/>
            <person name="Sone E.D."/>
            <person name="Koren S."/>
            <person name="Silverstein K.A.T."/>
            <person name="Beckman K.B."/>
            <person name="Gohl D.M."/>
        </authorList>
    </citation>
    <scope>NUCLEOTIDE SEQUENCE</scope>
    <source>
        <strain evidence="3">Duluth1</strain>
        <tissue evidence="3">Whole animal</tissue>
    </source>
</reference>
<evidence type="ECO:0000259" key="2">
    <source>
        <dbReference type="PROSITE" id="PS00028"/>
    </source>
</evidence>
<feature type="region of interest" description="Disordered" evidence="1">
    <location>
        <begin position="161"/>
        <end position="184"/>
    </location>
</feature>
<feature type="compositionally biased region" description="Basic and acidic residues" evidence="1">
    <location>
        <begin position="171"/>
        <end position="184"/>
    </location>
</feature>
<proteinExistence type="predicted"/>
<feature type="domain" description="C2H2-type" evidence="2">
    <location>
        <begin position="91"/>
        <end position="112"/>
    </location>
</feature>
<feature type="compositionally biased region" description="Basic residues" evidence="1">
    <location>
        <begin position="247"/>
        <end position="262"/>
    </location>
</feature>
<protein>
    <recommendedName>
        <fullName evidence="2">C2H2-type domain-containing protein</fullName>
    </recommendedName>
</protein>
<organism evidence="3 4">
    <name type="scientific">Dreissena polymorpha</name>
    <name type="common">Zebra mussel</name>
    <name type="synonym">Mytilus polymorpha</name>
    <dbReference type="NCBI Taxonomy" id="45954"/>
    <lineage>
        <taxon>Eukaryota</taxon>
        <taxon>Metazoa</taxon>
        <taxon>Spiralia</taxon>
        <taxon>Lophotrochozoa</taxon>
        <taxon>Mollusca</taxon>
        <taxon>Bivalvia</taxon>
        <taxon>Autobranchia</taxon>
        <taxon>Heteroconchia</taxon>
        <taxon>Euheterodonta</taxon>
        <taxon>Imparidentia</taxon>
        <taxon>Neoheterodontei</taxon>
        <taxon>Myida</taxon>
        <taxon>Dreissenoidea</taxon>
        <taxon>Dreissenidae</taxon>
        <taxon>Dreissena</taxon>
    </lineage>
</organism>
<dbReference type="InterPro" id="IPR039258">
    <property type="entry name" value="ZNF511"/>
</dbReference>
<dbReference type="OrthoDB" id="18440at2759"/>
<sequence>MADPESFEVKNEGLVWCWKCVKRCLQPGDVLFEEGDIFCQLASKYVPVDVRREITYSRVSEFQCCISKCTKVFDSIAKYESHYNSCHRNVCSNCSRTYPTSHLLDLHMLETHDIMFAMLAERQPMFQCLLETCGSKFQDAKLRRNHMIKLHQYPANYRYDQKKQRSPMKTGIKEEKASHADETRTIVKVTDSNTSDQAISMEIDGTTAQSCLPNNTNQPQGRVFKYNVPKTLSFGHGISRGFLPGRIRGRGRGHKPRQKHWHNAGSEDMETAVDIEHVDMKALSEALS</sequence>
<feature type="region of interest" description="Disordered" evidence="1">
    <location>
        <begin position="243"/>
        <end position="262"/>
    </location>
</feature>
<feature type="domain" description="C2H2-type" evidence="2">
    <location>
        <begin position="128"/>
        <end position="151"/>
    </location>
</feature>